<accession>A0AAD9YVL6</accession>
<evidence type="ECO:0000313" key="3">
    <source>
        <dbReference type="Proteomes" id="UP001281614"/>
    </source>
</evidence>
<evidence type="ECO:0000313" key="2">
    <source>
        <dbReference type="EMBL" id="KAK2777844.1"/>
    </source>
</evidence>
<dbReference type="AlphaFoldDB" id="A0AAD9YVL6"/>
<proteinExistence type="predicted"/>
<protein>
    <submittedName>
        <fullName evidence="2">Uncharacterized protein</fullName>
    </submittedName>
</protein>
<feature type="region of interest" description="Disordered" evidence="1">
    <location>
        <begin position="111"/>
        <end position="145"/>
    </location>
</feature>
<evidence type="ECO:0000256" key="1">
    <source>
        <dbReference type="SAM" id="MobiDB-lite"/>
    </source>
</evidence>
<reference evidence="2" key="1">
    <citation type="submission" date="2023-02" db="EMBL/GenBank/DDBJ databases">
        <title>Colletotrichum kahawae CIFC_Que2 genome sequencing and assembly.</title>
        <authorList>
            <person name="Baroncelli R."/>
        </authorList>
    </citation>
    <scope>NUCLEOTIDE SEQUENCE</scope>
    <source>
        <strain evidence="2">CIFC_Que2</strain>
    </source>
</reference>
<name>A0AAD9YVL6_COLKA</name>
<dbReference type="EMBL" id="VYYT01000015">
    <property type="protein sequence ID" value="KAK2777844.1"/>
    <property type="molecule type" value="Genomic_DNA"/>
</dbReference>
<comment type="caution">
    <text evidence="2">The sequence shown here is derived from an EMBL/GenBank/DDBJ whole genome shotgun (WGS) entry which is preliminary data.</text>
</comment>
<feature type="region of interest" description="Disordered" evidence="1">
    <location>
        <begin position="21"/>
        <end position="45"/>
    </location>
</feature>
<dbReference type="Proteomes" id="UP001281614">
    <property type="component" value="Unassembled WGS sequence"/>
</dbReference>
<sequence>MGLRQTIHLHLQTITNFTLHSPCPPPLPATTSTSQRAPSSLNAPQLQAVPSLRTFSALRLDLPSVQPACLRSLLARIQTSDAPHRAKSQRLPASRLMFDDDMGPIEAIPILLRPPPFSTTKPLRKTQFPDSTRRTKGKLSFSGEA</sequence>
<organism evidence="2 3">
    <name type="scientific">Colletotrichum kahawae</name>
    <name type="common">Coffee berry disease fungus</name>
    <dbReference type="NCBI Taxonomy" id="34407"/>
    <lineage>
        <taxon>Eukaryota</taxon>
        <taxon>Fungi</taxon>
        <taxon>Dikarya</taxon>
        <taxon>Ascomycota</taxon>
        <taxon>Pezizomycotina</taxon>
        <taxon>Sordariomycetes</taxon>
        <taxon>Hypocreomycetidae</taxon>
        <taxon>Glomerellales</taxon>
        <taxon>Glomerellaceae</taxon>
        <taxon>Colletotrichum</taxon>
        <taxon>Colletotrichum gloeosporioides species complex</taxon>
    </lineage>
</organism>
<keyword evidence="3" id="KW-1185">Reference proteome</keyword>
<gene>
    <name evidence="2" type="ORF">CKAH01_11890</name>
</gene>
<feature type="compositionally biased region" description="Polar residues" evidence="1">
    <location>
        <begin position="29"/>
        <end position="45"/>
    </location>
</feature>